<dbReference type="AlphaFoldDB" id="A0A9N9QSW8"/>
<proteinExistence type="predicted"/>
<reference evidence="1" key="2">
    <citation type="submission" date="2022-10" db="EMBL/GenBank/DDBJ databases">
        <authorList>
            <consortium name="ENA_rothamsted_submissions"/>
            <consortium name="culmorum"/>
            <person name="King R."/>
        </authorList>
    </citation>
    <scope>NUCLEOTIDE SEQUENCE</scope>
</reference>
<dbReference type="OrthoDB" id="6854897at2759"/>
<reference evidence="1" key="1">
    <citation type="submission" date="2021-12" db="EMBL/GenBank/DDBJ databases">
        <authorList>
            <person name="King R."/>
        </authorList>
    </citation>
    <scope>NUCLEOTIDE SEQUENCE</scope>
</reference>
<protein>
    <submittedName>
        <fullName evidence="1">Uncharacterized protein</fullName>
    </submittedName>
</protein>
<evidence type="ECO:0000313" key="1">
    <source>
        <dbReference type="EMBL" id="CAG9782060.1"/>
    </source>
</evidence>
<dbReference type="EMBL" id="OU893332">
    <property type="protein sequence ID" value="CAG9782060.1"/>
    <property type="molecule type" value="Genomic_DNA"/>
</dbReference>
<evidence type="ECO:0000313" key="2">
    <source>
        <dbReference type="Proteomes" id="UP001153714"/>
    </source>
</evidence>
<gene>
    <name evidence="1" type="ORF">DIATSA_LOCUS351</name>
</gene>
<keyword evidence="2" id="KW-1185">Reference proteome</keyword>
<name>A0A9N9QSW8_9NEOP</name>
<dbReference type="Proteomes" id="UP001153714">
    <property type="component" value="Chromosome 1"/>
</dbReference>
<accession>A0A9N9QSW8</accession>
<sequence length="361" mass="42111">MINTLEEACEIRWQSSSTINKSKSVNVTGNNAKLIDINNATHLVDSSSETNDTVPWNKFLDMLIGVSLERLDNMKFNFENYYGLDKSDIASIDNVFNSTDYEYEFLLHHHLKIIMKEKKFNGSEEFMLDFMNLSNEIIEKIVEYNLLKVGGSLDKPTKWYNQTTRDKLLRQQTKCSSALVELIMCTIVSVCRERENYSDYIIEWLRFLLNEKNNKLVELFNTLPIILIKNEEHIKTSPQLHKNLKLFVKSDPIAQRDILDLIDEIITNPDYHKSIPYELKKSAILINKLFKEIDAAYVLTEDDIEELESITRMLATWSRSGPVSIKNILDNIVDNMVTNQEMWKKDNINKLSNVWVEIIRL</sequence>
<organism evidence="1 2">
    <name type="scientific">Diatraea saccharalis</name>
    <name type="common">sugarcane borer</name>
    <dbReference type="NCBI Taxonomy" id="40085"/>
    <lineage>
        <taxon>Eukaryota</taxon>
        <taxon>Metazoa</taxon>
        <taxon>Ecdysozoa</taxon>
        <taxon>Arthropoda</taxon>
        <taxon>Hexapoda</taxon>
        <taxon>Insecta</taxon>
        <taxon>Pterygota</taxon>
        <taxon>Neoptera</taxon>
        <taxon>Endopterygota</taxon>
        <taxon>Lepidoptera</taxon>
        <taxon>Glossata</taxon>
        <taxon>Ditrysia</taxon>
        <taxon>Pyraloidea</taxon>
        <taxon>Crambidae</taxon>
        <taxon>Crambinae</taxon>
        <taxon>Diatraea</taxon>
    </lineage>
</organism>